<dbReference type="Proteomes" id="UP000193391">
    <property type="component" value="Unassembled WGS sequence"/>
</dbReference>
<evidence type="ECO:0000313" key="10">
    <source>
        <dbReference type="EMBL" id="OSQ39438.1"/>
    </source>
</evidence>
<evidence type="ECO:0000313" key="11">
    <source>
        <dbReference type="Proteomes" id="UP000193391"/>
    </source>
</evidence>
<keyword evidence="5" id="KW-0862">Zinc</keyword>
<dbReference type="RefSeq" id="WP_085580199.1">
    <property type="nucleotide sequence ID" value="NZ_JFKA01000002.1"/>
</dbReference>
<organism evidence="10 11">
    <name type="scientific">Thalassospira mesophila</name>
    <dbReference type="NCBI Taxonomy" id="1293891"/>
    <lineage>
        <taxon>Bacteria</taxon>
        <taxon>Pseudomonadati</taxon>
        <taxon>Pseudomonadota</taxon>
        <taxon>Alphaproteobacteria</taxon>
        <taxon>Rhodospirillales</taxon>
        <taxon>Thalassospiraceae</taxon>
        <taxon>Thalassospira</taxon>
    </lineage>
</organism>
<keyword evidence="11" id="KW-1185">Reference proteome</keyword>
<sequence length="446" mass="48802">MLRCPRQADIGKWLMVPALATVMVAGAGTLFPASAESLRKVDSRLDAVQSQLSEQQKQEEFLSRKSHELLTEEQALQSEEVSVARRVQQYESELTDIEDKLVELENREKDATTALEDKAGQYARILMALERLSTTPPAALIALPRSPQDTLRSAILLKAALPGVEQHAKDLKRELGEITDLRATIKTRRSDLGDVTAKLRDERESLSRLLDDKRQLRQDTEDEAREAARAVQKMAQEAKTLGELLASIKNRADGLPSPREKPDYELVKDAPDSEITNVLPTQSASVAQPARKSSPDRSDAVEEASVASSITEARGHLRMPAAGKIVTLFGERSVQSGLPGGAHAKGIEIETRPEAQVVSPFDGKVVFAGPFRGYGRLLIIEHGEGYHSLVAGFDRLDSVVGQYVLAGEPVGTMGENRPKLYLEMRHDGEAINPLPWLASQNGKVSG</sequence>
<feature type="coiled-coil region" evidence="7">
    <location>
        <begin position="199"/>
        <end position="237"/>
    </location>
</feature>
<dbReference type="GO" id="GO:0006508">
    <property type="term" value="P:proteolysis"/>
    <property type="evidence" value="ECO:0007669"/>
    <property type="project" value="UniProtKB-KW"/>
</dbReference>
<evidence type="ECO:0000256" key="2">
    <source>
        <dbReference type="ARBA" id="ARBA00022670"/>
    </source>
</evidence>
<dbReference type="EMBL" id="JFKA01000002">
    <property type="protein sequence ID" value="OSQ39438.1"/>
    <property type="molecule type" value="Genomic_DNA"/>
</dbReference>
<comment type="caution">
    <text evidence="10">The sequence shown here is derived from an EMBL/GenBank/DDBJ whole genome shotgun (WGS) entry which is preliminary data.</text>
</comment>
<dbReference type="GO" id="GO:0004222">
    <property type="term" value="F:metalloendopeptidase activity"/>
    <property type="evidence" value="ECO:0007669"/>
    <property type="project" value="TreeGrafter"/>
</dbReference>
<accession>A0A1Y2L1S9</accession>
<keyword evidence="6" id="KW-0482">Metalloprotease</keyword>
<feature type="region of interest" description="Disordered" evidence="8">
    <location>
        <begin position="270"/>
        <end position="304"/>
    </location>
</feature>
<feature type="compositionally biased region" description="Polar residues" evidence="8">
    <location>
        <begin position="274"/>
        <end position="286"/>
    </location>
</feature>
<evidence type="ECO:0000259" key="9">
    <source>
        <dbReference type="Pfam" id="PF01551"/>
    </source>
</evidence>
<gene>
    <name evidence="10" type="ORF">TMES_05155</name>
</gene>
<evidence type="ECO:0000256" key="8">
    <source>
        <dbReference type="SAM" id="MobiDB-lite"/>
    </source>
</evidence>
<dbReference type="AlphaFoldDB" id="A0A1Y2L1S9"/>
<dbReference type="GO" id="GO:0046872">
    <property type="term" value="F:metal ion binding"/>
    <property type="evidence" value="ECO:0007669"/>
    <property type="project" value="UniProtKB-KW"/>
</dbReference>
<keyword evidence="4" id="KW-0378">Hydrolase</keyword>
<keyword evidence="3" id="KW-0479">Metal-binding</keyword>
<proteinExistence type="predicted"/>
<dbReference type="InterPro" id="IPR050570">
    <property type="entry name" value="Cell_wall_metabolism_enzyme"/>
</dbReference>
<comment type="cofactor">
    <cofactor evidence="1">
        <name>Zn(2+)</name>
        <dbReference type="ChEBI" id="CHEBI:29105"/>
    </cofactor>
</comment>
<evidence type="ECO:0000256" key="6">
    <source>
        <dbReference type="ARBA" id="ARBA00023049"/>
    </source>
</evidence>
<dbReference type="InterPro" id="IPR011055">
    <property type="entry name" value="Dup_hybrid_motif"/>
</dbReference>
<feature type="domain" description="M23ase beta-sheet core" evidence="9">
    <location>
        <begin position="344"/>
        <end position="433"/>
    </location>
</feature>
<evidence type="ECO:0000256" key="4">
    <source>
        <dbReference type="ARBA" id="ARBA00022801"/>
    </source>
</evidence>
<dbReference type="SUPFAM" id="SSF51261">
    <property type="entry name" value="Duplicated hybrid motif"/>
    <property type="match status" value="1"/>
</dbReference>
<name>A0A1Y2L1S9_9PROT</name>
<dbReference type="PANTHER" id="PTHR21666:SF288">
    <property type="entry name" value="CELL DIVISION PROTEIN YTFB"/>
    <property type="match status" value="1"/>
</dbReference>
<keyword evidence="2" id="KW-0645">Protease</keyword>
<protein>
    <submittedName>
        <fullName evidence="10">Peptidase M23</fullName>
    </submittedName>
</protein>
<dbReference type="Pfam" id="PF01551">
    <property type="entry name" value="Peptidase_M23"/>
    <property type="match status" value="1"/>
</dbReference>
<evidence type="ECO:0000256" key="5">
    <source>
        <dbReference type="ARBA" id="ARBA00022833"/>
    </source>
</evidence>
<dbReference type="CDD" id="cd12797">
    <property type="entry name" value="M23_peptidase"/>
    <property type="match status" value="1"/>
</dbReference>
<dbReference type="Gene3D" id="2.70.70.10">
    <property type="entry name" value="Glucose Permease (Domain IIA)"/>
    <property type="match status" value="1"/>
</dbReference>
<dbReference type="InterPro" id="IPR016047">
    <property type="entry name" value="M23ase_b-sheet_dom"/>
</dbReference>
<reference evidence="10 11" key="1">
    <citation type="submission" date="2014-03" db="EMBL/GenBank/DDBJ databases">
        <title>The draft genome sequence of Thalassospira mesophila JCM 18969.</title>
        <authorList>
            <person name="Lai Q."/>
            <person name="Shao Z."/>
        </authorList>
    </citation>
    <scope>NUCLEOTIDE SEQUENCE [LARGE SCALE GENOMIC DNA]</scope>
    <source>
        <strain evidence="10 11">JCM 18969</strain>
    </source>
</reference>
<feature type="coiled-coil region" evidence="7">
    <location>
        <begin position="38"/>
        <end position="114"/>
    </location>
</feature>
<dbReference type="STRING" id="1293891.TMES_05155"/>
<keyword evidence="7" id="KW-0175">Coiled coil</keyword>
<dbReference type="PANTHER" id="PTHR21666">
    <property type="entry name" value="PEPTIDASE-RELATED"/>
    <property type="match status" value="1"/>
</dbReference>
<evidence type="ECO:0000256" key="3">
    <source>
        <dbReference type="ARBA" id="ARBA00022723"/>
    </source>
</evidence>
<evidence type="ECO:0000256" key="1">
    <source>
        <dbReference type="ARBA" id="ARBA00001947"/>
    </source>
</evidence>
<evidence type="ECO:0000256" key="7">
    <source>
        <dbReference type="SAM" id="Coils"/>
    </source>
</evidence>